<comment type="caution">
    <text evidence="2">The sequence shown here is derived from an EMBL/GenBank/DDBJ whole genome shotgun (WGS) entry which is preliminary data.</text>
</comment>
<organism evidence="2 3">
    <name type="scientific">Candidatus Jidaibacter acanthamoebae</name>
    <dbReference type="NCBI Taxonomy" id="86105"/>
    <lineage>
        <taxon>Bacteria</taxon>
        <taxon>Pseudomonadati</taxon>
        <taxon>Pseudomonadota</taxon>
        <taxon>Alphaproteobacteria</taxon>
        <taxon>Rickettsiales</taxon>
        <taxon>Candidatus Midichloriaceae</taxon>
        <taxon>Candidatus Jidaibacter</taxon>
    </lineage>
</organism>
<reference evidence="2 3" key="1">
    <citation type="submission" date="2014-11" db="EMBL/GenBank/DDBJ databases">
        <title>A Rickettsiales Symbiont of Amoebae With Ancient Features.</title>
        <authorList>
            <person name="Schulz F."/>
            <person name="Martijn J."/>
            <person name="Wascher F."/>
            <person name="Kostanjsek R."/>
            <person name="Ettema T.J."/>
            <person name="Horn M."/>
        </authorList>
    </citation>
    <scope>NUCLEOTIDE SEQUENCE [LARGE SCALE GENOMIC DNA]</scope>
    <source>
        <strain evidence="2 3">UWC36</strain>
    </source>
</reference>
<feature type="domain" description="LepB N-terminal" evidence="1">
    <location>
        <begin position="173"/>
        <end position="316"/>
    </location>
</feature>
<dbReference type="Proteomes" id="UP000031258">
    <property type="component" value="Unassembled WGS sequence"/>
</dbReference>
<protein>
    <recommendedName>
        <fullName evidence="1">LepB N-terminal domain-containing protein</fullName>
    </recommendedName>
</protein>
<evidence type="ECO:0000313" key="3">
    <source>
        <dbReference type="Proteomes" id="UP000031258"/>
    </source>
</evidence>
<keyword evidence="3" id="KW-1185">Reference proteome</keyword>
<dbReference type="RefSeq" id="WP_039459340.1">
    <property type="nucleotide sequence ID" value="NZ_JSWE01000223.1"/>
</dbReference>
<dbReference type="STRING" id="86105.NF27_JF00380"/>
<dbReference type="OrthoDB" id="7160739at2"/>
<sequence>MAKDQKHGETLYRYNSDTKNNEFVTQSSPNAVEPEVWQYKDAKGGGANEAGELGGVYQSLNRTALFKQDPNPAKNIAEFLASQMHRSTHPEHQAEVFFAKVTDEAGKPTHPYIASIFFNNYQGDLFKYAYTSKGLIPPEDRPKFMGTQNVLVNTFGIENTAALINEILSSLPGFAESVVPRLLTNDMDMHSGNLGVEVENGMGKFVSIDFGGANASLEEKIHPHSHTRHIPGLGPTNHFREYGRKYKITPAFAAECDKVAKHDYTKTIDDAFEKIAEYNNFKAIKAFGNLLGMPTKQLRIPDTEINKEKLLGIIKEHYKVIIKARQEDLSKFSAQIKTDLCLKSYKENGELSYENVEGEDVTLKQVIKEHKGYFEAILGANEKLKFRDNDNSKNYKALKETVLSTAEETLGIERKTNIADILTKTFDSANNKVREVLSSIKFILFPPRDYPKQEGMFIDNNLSFSDNPVYKPKPAQNVEQPKINSAQQSTYQSQETYPPLTAQKIETSKKVTDKSIKSNLSTSPFMIKSNNSSPLATTELTTDPKAFENNQPLKIEGLKDIISKVWNKIKSFTQIIKEKFISENDDSKGR</sequence>
<dbReference type="Pfam" id="PF18640">
    <property type="entry name" value="LepB_N"/>
    <property type="match status" value="1"/>
</dbReference>
<dbReference type="InterPro" id="IPR040519">
    <property type="entry name" value="LepB_N"/>
</dbReference>
<name>A0A0C1QVY0_9RICK</name>
<dbReference type="EMBL" id="JSWE01000223">
    <property type="protein sequence ID" value="KIE04160.1"/>
    <property type="molecule type" value="Genomic_DNA"/>
</dbReference>
<evidence type="ECO:0000313" key="2">
    <source>
        <dbReference type="EMBL" id="KIE04160.1"/>
    </source>
</evidence>
<gene>
    <name evidence="2" type="ORF">NF27_JF00380</name>
</gene>
<dbReference type="AlphaFoldDB" id="A0A0C1QVY0"/>
<accession>A0A0C1QVY0</accession>
<proteinExistence type="predicted"/>
<evidence type="ECO:0000259" key="1">
    <source>
        <dbReference type="Pfam" id="PF18640"/>
    </source>
</evidence>